<reference evidence="1" key="2">
    <citation type="journal article" date="2015" name="Data Brief">
        <title>Shoot transcriptome of the giant reed, Arundo donax.</title>
        <authorList>
            <person name="Barrero R.A."/>
            <person name="Guerrero F.D."/>
            <person name="Moolhuijzen P."/>
            <person name="Goolsby J.A."/>
            <person name="Tidwell J."/>
            <person name="Bellgard S.E."/>
            <person name="Bellgard M.I."/>
        </authorList>
    </citation>
    <scope>NUCLEOTIDE SEQUENCE</scope>
    <source>
        <tissue evidence="1">Shoot tissue taken approximately 20 cm above the soil surface</tissue>
    </source>
</reference>
<sequence length="25" mass="2676">MTFSVKTIKAPVASMPPSFHASPLM</sequence>
<name>A0A0A9EDU5_ARUDO</name>
<accession>A0A0A9EDU5</accession>
<dbReference type="GO" id="GO:0016746">
    <property type="term" value="F:acyltransferase activity"/>
    <property type="evidence" value="ECO:0007669"/>
    <property type="project" value="UniProtKB-KW"/>
</dbReference>
<keyword evidence="1" id="KW-0012">Acyltransferase</keyword>
<dbReference type="EMBL" id="GBRH01203708">
    <property type="protein sequence ID" value="JAD94187.1"/>
    <property type="molecule type" value="Transcribed_RNA"/>
</dbReference>
<proteinExistence type="predicted"/>
<dbReference type="AlphaFoldDB" id="A0A0A9EDU5"/>
<organism evidence="1">
    <name type="scientific">Arundo donax</name>
    <name type="common">Giant reed</name>
    <name type="synonym">Donax arundinaceus</name>
    <dbReference type="NCBI Taxonomy" id="35708"/>
    <lineage>
        <taxon>Eukaryota</taxon>
        <taxon>Viridiplantae</taxon>
        <taxon>Streptophyta</taxon>
        <taxon>Embryophyta</taxon>
        <taxon>Tracheophyta</taxon>
        <taxon>Spermatophyta</taxon>
        <taxon>Magnoliopsida</taxon>
        <taxon>Liliopsida</taxon>
        <taxon>Poales</taxon>
        <taxon>Poaceae</taxon>
        <taxon>PACMAD clade</taxon>
        <taxon>Arundinoideae</taxon>
        <taxon>Arundineae</taxon>
        <taxon>Arundo</taxon>
    </lineage>
</organism>
<protein>
    <submittedName>
        <fullName evidence="1">O-acyltransferase (Membrane bound) domain containing protein, putative</fullName>
    </submittedName>
</protein>
<reference evidence="1" key="1">
    <citation type="submission" date="2014-09" db="EMBL/GenBank/DDBJ databases">
        <authorList>
            <person name="Magalhaes I.L.F."/>
            <person name="Oliveira U."/>
            <person name="Santos F.R."/>
            <person name="Vidigal T.H.D.A."/>
            <person name="Brescovit A.D."/>
            <person name="Santos A.J."/>
        </authorList>
    </citation>
    <scope>NUCLEOTIDE SEQUENCE</scope>
    <source>
        <tissue evidence="1">Shoot tissue taken approximately 20 cm above the soil surface</tissue>
    </source>
</reference>
<evidence type="ECO:0000313" key="1">
    <source>
        <dbReference type="EMBL" id="JAD94187.1"/>
    </source>
</evidence>
<keyword evidence="1" id="KW-0808">Transferase</keyword>